<feature type="compositionally biased region" description="Polar residues" evidence="11">
    <location>
        <begin position="171"/>
        <end position="184"/>
    </location>
</feature>
<dbReference type="Gene3D" id="1.10.1410.10">
    <property type="match status" value="1"/>
</dbReference>
<feature type="compositionally biased region" description="Polar residues" evidence="11">
    <location>
        <begin position="242"/>
        <end position="253"/>
    </location>
</feature>
<dbReference type="SUPFAM" id="SSF81301">
    <property type="entry name" value="Nucleotidyltransferase"/>
    <property type="match status" value="1"/>
</dbReference>
<keyword evidence="7" id="KW-0808">Transferase</keyword>
<feature type="compositionally biased region" description="Low complexity" evidence="11">
    <location>
        <begin position="1517"/>
        <end position="1528"/>
    </location>
</feature>
<evidence type="ECO:0000259" key="13">
    <source>
        <dbReference type="Pfam" id="PF22600"/>
    </source>
</evidence>
<feature type="compositionally biased region" description="Low complexity" evidence="11">
    <location>
        <begin position="388"/>
        <end position="416"/>
    </location>
</feature>
<feature type="compositionally biased region" description="Basic residues" evidence="11">
    <location>
        <begin position="370"/>
        <end position="387"/>
    </location>
</feature>
<dbReference type="PANTHER" id="PTHR12271">
    <property type="entry name" value="POLY A POLYMERASE CID PAP -RELATED"/>
    <property type="match status" value="1"/>
</dbReference>
<reference evidence="14" key="2">
    <citation type="journal article" date="2019" name="IMA Fungus">
        <title>Genome sequencing and comparison of five Tilletia species to identify candidate genes for the detection of regulated species infecting wheat.</title>
        <authorList>
            <person name="Nguyen H.D.T."/>
            <person name="Sultana T."/>
            <person name="Kesanakurti P."/>
            <person name="Hambleton S."/>
        </authorList>
    </citation>
    <scope>NUCLEOTIDE SEQUENCE</scope>
    <source>
        <strain evidence="14">DAOMC 236422</strain>
    </source>
</reference>
<evidence type="ECO:0000313" key="14">
    <source>
        <dbReference type="EMBL" id="KAE8269301.1"/>
    </source>
</evidence>
<feature type="compositionally biased region" description="Basic residues" evidence="11">
    <location>
        <begin position="354"/>
        <end position="363"/>
    </location>
</feature>
<feature type="compositionally biased region" description="Low complexity" evidence="11">
    <location>
        <begin position="1063"/>
        <end position="1079"/>
    </location>
</feature>
<gene>
    <name evidence="14" type="ORF">A4X09_0g3044</name>
</gene>
<dbReference type="Pfam" id="PF22600">
    <property type="entry name" value="MTPAP-like_central"/>
    <property type="match status" value="1"/>
</dbReference>
<keyword evidence="15" id="KW-1185">Reference proteome</keyword>
<feature type="region of interest" description="Disordered" evidence="11">
    <location>
        <begin position="818"/>
        <end position="853"/>
    </location>
</feature>
<feature type="compositionally biased region" description="Low complexity" evidence="11">
    <location>
        <begin position="1221"/>
        <end position="1237"/>
    </location>
</feature>
<feature type="compositionally biased region" description="Low complexity" evidence="11">
    <location>
        <begin position="185"/>
        <end position="228"/>
    </location>
</feature>
<feature type="compositionally biased region" description="Basic and acidic residues" evidence="11">
    <location>
        <begin position="1442"/>
        <end position="1455"/>
    </location>
</feature>
<evidence type="ECO:0000256" key="1">
    <source>
        <dbReference type="ARBA" id="ARBA00001936"/>
    </source>
</evidence>
<keyword evidence="8" id="KW-0479">Metal-binding</keyword>
<feature type="compositionally biased region" description="Low complexity" evidence="11">
    <location>
        <begin position="1193"/>
        <end position="1202"/>
    </location>
</feature>
<feature type="coiled-coil region" evidence="10">
    <location>
        <begin position="302"/>
        <end position="336"/>
    </location>
</feature>
<evidence type="ECO:0000256" key="8">
    <source>
        <dbReference type="ARBA" id="ARBA00022723"/>
    </source>
</evidence>
<evidence type="ECO:0000256" key="4">
    <source>
        <dbReference type="ARBA" id="ARBA00008593"/>
    </source>
</evidence>
<dbReference type="InterPro" id="IPR043519">
    <property type="entry name" value="NT_sf"/>
</dbReference>
<dbReference type="GO" id="GO:0031123">
    <property type="term" value="P:RNA 3'-end processing"/>
    <property type="evidence" value="ECO:0007669"/>
    <property type="project" value="TreeGrafter"/>
</dbReference>
<feature type="compositionally biased region" description="Polar residues" evidence="11">
    <location>
        <begin position="1530"/>
        <end position="1543"/>
    </location>
</feature>
<feature type="compositionally biased region" description="Low complexity" evidence="11">
    <location>
        <begin position="140"/>
        <end position="166"/>
    </location>
</feature>
<feature type="compositionally biased region" description="Low complexity" evidence="11">
    <location>
        <begin position="265"/>
        <end position="293"/>
    </location>
</feature>
<comment type="similarity">
    <text evidence="4">Belongs to the DNA polymerase type-B-like family.</text>
</comment>
<feature type="region of interest" description="Disordered" evidence="11">
    <location>
        <begin position="1399"/>
        <end position="1543"/>
    </location>
</feature>
<feature type="compositionally biased region" description="Polar residues" evidence="11">
    <location>
        <begin position="98"/>
        <end position="130"/>
    </location>
</feature>
<dbReference type="Gene3D" id="3.30.460.10">
    <property type="entry name" value="Beta Polymerase, domain 2"/>
    <property type="match status" value="1"/>
</dbReference>
<evidence type="ECO:0000256" key="10">
    <source>
        <dbReference type="SAM" id="Coils"/>
    </source>
</evidence>
<name>A0A8X7NC37_9BASI</name>
<feature type="region of interest" description="Disordered" evidence="11">
    <location>
        <begin position="340"/>
        <end position="460"/>
    </location>
</feature>
<dbReference type="PANTHER" id="PTHR12271:SF40">
    <property type="entry name" value="POLY(A) RNA POLYMERASE GLD2"/>
    <property type="match status" value="1"/>
</dbReference>
<evidence type="ECO:0000256" key="5">
    <source>
        <dbReference type="ARBA" id="ARBA00012388"/>
    </source>
</evidence>
<feature type="compositionally biased region" description="Low complexity" evidence="11">
    <location>
        <begin position="433"/>
        <end position="460"/>
    </location>
</feature>
<dbReference type="GO" id="GO:1990817">
    <property type="term" value="F:poly(A) RNA polymerase activity"/>
    <property type="evidence" value="ECO:0007669"/>
    <property type="project" value="UniProtKB-EC"/>
</dbReference>
<feature type="compositionally biased region" description="Polar residues" evidence="11">
    <location>
        <begin position="1203"/>
        <end position="1215"/>
    </location>
</feature>
<evidence type="ECO:0000256" key="11">
    <source>
        <dbReference type="SAM" id="MobiDB-lite"/>
    </source>
</evidence>
<organism evidence="14 15">
    <name type="scientific">Tilletia walkeri</name>
    <dbReference type="NCBI Taxonomy" id="117179"/>
    <lineage>
        <taxon>Eukaryota</taxon>
        <taxon>Fungi</taxon>
        <taxon>Dikarya</taxon>
        <taxon>Basidiomycota</taxon>
        <taxon>Ustilaginomycotina</taxon>
        <taxon>Exobasidiomycetes</taxon>
        <taxon>Tilletiales</taxon>
        <taxon>Tilletiaceae</taxon>
        <taxon>Tilletia</taxon>
    </lineage>
</organism>
<comment type="caution">
    <text evidence="14">The sequence shown here is derived from an EMBL/GenBank/DDBJ whole genome shotgun (WGS) entry which is preliminary data.</text>
</comment>
<feature type="domain" description="Poly(A) RNA polymerase mitochondrial-like central palm" evidence="13">
    <location>
        <begin position="480"/>
        <end position="619"/>
    </location>
</feature>
<dbReference type="SUPFAM" id="SSF81631">
    <property type="entry name" value="PAP/OAS1 substrate-binding domain"/>
    <property type="match status" value="1"/>
</dbReference>
<keyword evidence="6" id="KW-0963">Cytoplasm</keyword>
<proteinExistence type="inferred from homology"/>
<dbReference type="GO" id="GO:0005737">
    <property type="term" value="C:cytoplasm"/>
    <property type="evidence" value="ECO:0007669"/>
    <property type="project" value="UniProtKB-SubCell"/>
</dbReference>
<sequence>MTAANNEKIADRETPAGVLANGAPRVRDANTANTLSNSVVSASARSVSRGRQSATTTADAQRTPPRTSNKAANTVSSSASGSPQHGGKTLLPTAGNDDAQQLHSSSTIQPKDASAASTGVSRANSLSNGVGKTEKTNPGSSAATTKQTVAATTTTKSKPSATVSASEPVPGSSQSQSLAVSMTNPSSAPLSASNSSSTSPPSSSEQGPSGAGSSARSNLPASAHSLAPAPAPPLSTHHDVTSARSFLGSTHAHSQGGGGGGAVLPASSSSTSYASAQASPSQESATSIPASSSGQSVSQQSIAAAHAQAQAALAALQHAQQQHAQIQAQAQAQAQAYAGYGHGHGTHHAQSQHGHGHGHHHYHQQQQQQQHHHHHHHQQGHGYHHHQQQQQHQHAGGVPSSAASASSSSHTSGAGAFQHPHTSSSAPSTALIGGPSTGATSSTAGASTAASGTTHAAAPSTPLITGTYAYERLTTELTSCIIGFLTPILPTEEEYRIKEATRRQLERLACRVSPGAKLLAFGSMANGFALRNSDMDLCCLLNKKEGQTEERSASVLVEILGQLIREETDFNVMMLPKARIPIIKISRVPSADLPYEISCDIGFENRLALENTRLLLSYAMVDPPRLRTLVLFLKVWTKRRKLNSPYTGTLSSYGYTLLVLFFLCHVKRPPILPNLQRIPPSRPLNPEEVELNGHNIYFYDDIATLRQEWSSQNTENVGELLIDFFRYFSKEFSYSRDVISLRTEGGLMSKDKDWTSELCIEDPFQLGYNVSRTVTKDGLYTIRGEFMRATRILLGNKHQRMSNLIAELCEEREDIISRAPDTPVKRHPSLGPGPRNSGGGGPGGSSSIGGGGSIAGGAAGSHAGTGATGLGFGYHHATAGTLAATGAGLASPPTSSSSSAAAAAAAAAVAAVAAAAAGGTHAAGLIDPRIMRDYREFYDTPRRYDSSFASGLGGSFAFEEMARGLGLGQQGYRTVPAYPPTTAMLAPLSQNNGLAQRMVGSGYRGSSVSAGSGHGMGTGQTGGSSSGKSSSPGGHRGGASGSGAAGSSEGAGAGENVGGGGAAASSGAGASGKGAASGNAGAGVGIGISGVQTGNVDAYGYPADLSFANALNRSKSLPRPFIDDQRSSTPLRSEPASPKLGPNASQRTQQVRDYGPSTTFHALQPAMATVSVSGGALPRPPAPQRSHSGIVPTTSSATTSSAVLANTGDSPSPTFSHAADGGTMSTPMSMSASAGPARYVGASGPPGSVAWPYGASSSAAAIAAAYAQAAALAAAGYPTSTAAYPYAASAAASSSAAAPHTSPMQYPQGFGYDVHPQGLQHGTQLLQLDPRSNTFALESSVGSLGAGAGDDVFGAVNGAPLIPGVGTGVGYGAGYVPGMGISGMHGMGGQELGGLEVGVNGPNGVMGEDGLNGDGLEDDDFEDERNGLDDANSDISEGTLDELARVSEMEAKEDNMSPAFESPPSLSTSRRSNARQSPPGQHGSLSSTAGPTGVAGSGSRGGKAATATGVEDAVDVPASSPAIDIAPATRSGSRRQSVVANGK</sequence>
<feature type="compositionally biased region" description="Gly residues" evidence="11">
    <location>
        <begin position="836"/>
        <end position="853"/>
    </location>
</feature>
<comment type="subcellular location">
    <subcellularLocation>
        <location evidence="3">Cytoplasm</location>
    </subcellularLocation>
</comment>
<accession>A0A8X7NC37</accession>
<feature type="domain" description="PAP-associated" evidence="12">
    <location>
        <begin position="716"/>
        <end position="765"/>
    </location>
</feature>
<evidence type="ECO:0000256" key="6">
    <source>
        <dbReference type="ARBA" id="ARBA00022490"/>
    </source>
</evidence>
<evidence type="ECO:0000313" key="15">
    <source>
        <dbReference type="Proteomes" id="UP000078113"/>
    </source>
</evidence>
<protein>
    <recommendedName>
        <fullName evidence="5">polynucleotide adenylyltransferase</fullName>
        <ecNumber evidence="5">2.7.7.19</ecNumber>
    </recommendedName>
</protein>
<evidence type="ECO:0000256" key="3">
    <source>
        <dbReference type="ARBA" id="ARBA00004496"/>
    </source>
</evidence>
<dbReference type="EMBL" id="LWDG02000100">
    <property type="protein sequence ID" value="KAE8269301.1"/>
    <property type="molecule type" value="Genomic_DNA"/>
</dbReference>
<dbReference type="InterPro" id="IPR002058">
    <property type="entry name" value="PAP_assoc"/>
</dbReference>
<dbReference type="EC" id="2.7.7.19" evidence="5"/>
<comment type="cofactor">
    <cofactor evidence="2">
        <name>Mg(2+)</name>
        <dbReference type="ChEBI" id="CHEBI:18420"/>
    </cofactor>
</comment>
<dbReference type="InterPro" id="IPR054708">
    <property type="entry name" value="MTPAP-like_central"/>
</dbReference>
<feature type="compositionally biased region" description="Gly residues" evidence="11">
    <location>
        <begin position="1012"/>
        <end position="1025"/>
    </location>
</feature>
<dbReference type="GO" id="GO:0046872">
    <property type="term" value="F:metal ion binding"/>
    <property type="evidence" value="ECO:0007669"/>
    <property type="project" value="UniProtKB-KW"/>
</dbReference>
<evidence type="ECO:0000256" key="7">
    <source>
        <dbReference type="ARBA" id="ARBA00022679"/>
    </source>
</evidence>
<evidence type="ECO:0000259" key="12">
    <source>
        <dbReference type="Pfam" id="PF03828"/>
    </source>
</evidence>
<feature type="compositionally biased region" description="Polar residues" evidence="11">
    <location>
        <begin position="55"/>
        <end position="83"/>
    </location>
</feature>
<comment type="cofactor">
    <cofactor evidence="1">
        <name>Mn(2+)</name>
        <dbReference type="ChEBI" id="CHEBI:29035"/>
    </cofactor>
</comment>
<keyword evidence="10" id="KW-0175">Coiled coil</keyword>
<feature type="region of interest" description="Disordered" evidence="11">
    <location>
        <begin position="1171"/>
        <end position="1237"/>
    </location>
</feature>
<feature type="region of interest" description="Disordered" evidence="11">
    <location>
        <begin position="1005"/>
        <end position="1079"/>
    </location>
</feature>
<feature type="compositionally biased region" description="Gly residues" evidence="11">
    <location>
        <begin position="1034"/>
        <end position="1062"/>
    </location>
</feature>
<dbReference type="GO" id="GO:0010605">
    <property type="term" value="P:negative regulation of macromolecule metabolic process"/>
    <property type="evidence" value="ECO:0007669"/>
    <property type="project" value="UniProtKB-ARBA"/>
</dbReference>
<evidence type="ECO:0000256" key="2">
    <source>
        <dbReference type="ARBA" id="ARBA00001946"/>
    </source>
</evidence>
<keyword evidence="9" id="KW-0460">Magnesium</keyword>
<reference evidence="14" key="1">
    <citation type="submission" date="2016-04" db="EMBL/GenBank/DDBJ databases">
        <authorList>
            <person name="Nguyen H.D."/>
            <person name="Samba Siva P."/>
            <person name="Cullis J."/>
            <person name="Levesque C.A."/>
            <person name="Hambleton S."/>
        </authorList>
    </citation>
    <scope>NUCLEOTIDE SEQUENCE</scope>
    <source>
        <strain evidence="14">DAOMC 236422</strain>
    </source>
</reference>
<evidence type="ECO:0000256" key="9">
    <source>
        <dbReference type="ARBA" id="ARBA00022842"/>
    </source>
</evidence>
<dbReference type="CDD" id="cd05402">
    <property type="entry name" value="NT_PAP_TUTase"/>
    <property type="match status" value="1"/>
</dbReference>
<feature type="compositionally biased region" description="Low complexity" evidence="11">
    <location>
        <begin position="36"/>
        <end position="54"/>
    </location>
</feature>
<dbReference type="Pfam" id="PF03828">
    <property type="entry name" value="PAP_assoc"/>
    <property type="match status" value="1"/>
</dbReference>
<feature type="region of interest" description="Disordered" evidence="11">
    <location>
        <begin position="1"/>
        <end position="293"/>
    </location>
</feature>
<feature type="compositionally biased region" description="Polar residues" evidence="11">
    <location>
        <begin position="1464"/>
        <end position="1490"/>
    </location>
</feature>
<dbReference type="Proteomes" id="UP000078113">
    <property type="component" value="Unassembled WGS sequence"/>
</dbReference>
<feature type="region of interest" description="Disordered" evidence="11">
    <location>
        <begin position="1117"/>
        <end position="1151"/>
    </location>
</feature>